<proteinExistence type="predicted"/>
<reference evidence="3" key="2">
    <citation type="journal article" date="2007" name="Science">
        <title>Draft genome sequence of the sexually transmitted pathogen Trichomonas vaginalis.</title>
        <authorList>
            <person name="Carlton J.M."/>
            <person name="Hirt R.P."/>
            <person name="Silva J.C."/>
            <person name="Delcher A.L."/>
            <person name="Schatz M."/>
            <person name="Zhao Q."/>
            <person name="Wortman J.R."/>
            <person name="Bidwell S.L."/>
            <person name="Alsmark U.C.M."/>
            <person name="Besteiro S."/>
            <person name="Sicheritz-Ponten T."/>
            <person name="Noel C.J."/>
            <person name="Dacks J.B."/>
            <person name="Foster P.G."/>
            <person name="Simillion C."/>
            <person name="Van de Peer Y."/>
            <person name="Miranda-Saavedra D."/>
            <person name="Barton G.J."/>
            <person name="Westrop G.D."/>
            <person name="Mueller S."/>
            <person name="Dessi D."/>
            <person name="Fiori P.L."/>
            <person name="Ren Q."/>
            <person name="Paulsen I."/>
            <person name="Zhang H."/>
            <person name="Bastida-Corcuera F.D."/>
            <person name="Simoes-Barbosa A."/>
            <person name="Brown M.T."/>
            <person name="Hayes R.D."/>
            <person name="Mukherjee M."/>
            <person name="Okumura C.Y."/>
            <person name="Schneider R."/>
            <person name="Smith A.J."/>
            <person name="Vanacova S."/>
            <person name="Villalvazo M."/>
            <person name="Haas B.J."/>
            <person name="Pertea M."/>
            <person name="Feldblyum T.V."/>
            <person name="Utterback T.R."/>
            <person name="Shu C.L."/>
            <person name="Osoegawa K."/>
            <person name="de Jong P.J."/>
            <person name="Hrdy I."/>
            <person name="Horvathova L."/>
            <person name="Zubacova Z."/>
            <person name="Dolezal P."/>
            <person name="Malik S.B."/>
            <person name="Logsdon J.M. Jr."/>
            <person name="Henze K."/>
            <person name="Gupta A."/>
            <person name="Wang C.C."/>
            <person name="Dunne R.L."/>
            <person name="Upcroft J.A."/>
            <person name="Upcroft P."/>
            <person name="White O."/>
            <person name="Salzberg S.L."/>
            <person name="Tang P."/>
            <person name="Chiu C.-H."/>
            <person name="Lee Y.-S."/>
            <person name="Embley T.M."/>
            <person name="Coombs G.H."/>
            <person name="Mottram J.C."/>
            <person name="Tachezy J."/>
            <person name="Fraser-Liggett C.M."/>
            <person name="Johnson P.J."/>
        </authorList>
    </citation>
    <scope>NUCLEOTIDE SEQUENCE [LARGE SCALE GENOMIC DNA]</scope>
    <source>
        <strain evidence="3">G3</strain>
    </source>
</reference>
<feature type="coiled-coil region" evidence="1">
    <location>
        <begin position="525"/>
        <end position="552"/>
    </location>
</feature>
<gene>
    <name evidence="3" type="ORF">TVAG_376190</name>
</gene>
<feature type="coiled-coil region" evidence="1">
    <location>
        <begin position="578"/>
        <end position="656"/>
    </location>
</feature>
<dbReference type="STRING" id="5722.A2G619"/>
<organism evidence="3 4">
    <name type="scientific">Trichomonas vaginalis (strain ATCC PRA-98 / G3)</name>
    <dbReference type="NCBI Taxonomy" id="412133"/>
    <lineage>
        <taxon>Eukaryota</taxon>
        <taxon>Metamonada</taxon>
        <taxon>Parabasalia</taxon>
        <taxon>Trichomonadida</taxon>
        <taxon>Trichomonadidae</taxon>
        <taxon>Trichomonas</taxon>
    </lineage>
</organism>
<dbReference type="SMR" id="A2G619"/>
<dbReference type="EMBL" id="DS114459">
    <property type="protein sequence ID" value="EAX87401.1"/>
    <property type="molecule type" value="Genomic_DNA"/>
</dbReference>
<keyword evidence="1" id="KW-0175">Coiled coil</keyword>
<sequence length="970" mass="113660">MSGLSSSFESDESLDIQQLSDLNRKLRIQNQQYIEAIASLKLDYQQALGFVEKNEILQRENSTLQQNLHDLNAKYDDLQNRFTFLLQKQADEAKNTKINGKNNTTVSLMMQKQKELVDLIQTLKNDFEKEKKQKDDIAQQLSNELSEKRKSLNQLLTASKFHFGYDFSNFSAVINALTSAKQAVQEQPKEVIIQDQKILDQNSKLKEKNSKLKGIVFELDIRVKELENDLDLATVQIKTLTEKLQTNQTEFNHQLELNNIRAEKSNKLYEDQIQSLKAKIDRLTSQLSNLQNIKQEKQQPEPKEEKNDLQILQKLHDTQENLEKEKLKSNNLLLKLAELETKQKILNNKSKDKREQRESYTNLISIENEKLHREIESLKTEKESLLAEVRAAHTSYNQAKLASETSEANKNSILKANKKISDEVDQCKKEITELISQREKLIILLQKQNYLISKLNDQPKPEKTEEKTIIKLIKEEIPSTSYYCADFPRELCQQINLISSSKELNDSQKLRRVLQVISSYYNSLIANSAENISKLKKENDSTKSELANYLLALSEVLKRNITSPDDFITCMTEIFEELDNAKFNMEKYQEILEKIYQKIGSENVEYEIDQIFNSLQKTISCLERTRKKLDDKKQQNKELRAKLSLEEENNQKKIKEFNTKIEYFTNQLKTVNNKNYELQKDLERLKSCNSSSEQEKQLRLTEKDDEYEMKLKEIQDKNKEENEKLSDKISEKEEENKRLSDENSNLMNKLLNAENLVNSLKQTISNLNTEIDNIKTDYEVQISEIEIENKKQKEEIDQKNKKLLDEKSLKFRELSELHNKTMNALVESERRHSEEKKKRIEMETENEFIKKEIESLKDLQKSHDQILNAKEKAMKISYEMKAEETARKERNSCQEEIRKIINFAAKHLSDYFDICSPLNEETYNSIIINASNDISRLKKQDFRVRSLLGMNDDEKVEDFISKMLLSYNSN</sequence>
<dbReference type="KEGG" id="tva:4745052"/>
<dbReference type="VEuPathDB" id="TrichDB:TVAG_376190"/>
<protein>
    <submittedName>
        <fullName evidence="3">Uncharacterized protein</fullName>
    </submittedName>
</protein>
<dbReference type="Proteomes" id="UP000001542">
    <property type="component" value="Unassembled WGS sequence"/>
</dbReference>
<dbReference type="FunCoup" id="A2G619">
    <property type="interactions" value="28"/>
</dbReference>
<dbReference type="InParanoid" id="A2G619"/>
<name>A2G619_TRIV3</name>
<evidence type="ECO:0000313" key="4">
    <source>
        <dbReference type="Proteomes" id="UP000001542"/>
    </source>
</evidence>
<dbReference type="VEuPathDB" id="TrichDB:TVAGG3_0463460"/>
<evidence type="ECO:0000313" key="3">
    <source>
        <dbReference type="EMBL" id="EAX87401.1"/>
    </source>
</evidence>
<dbReference type="RefSeq" id="XP_001300331.1">
    <property type="nucleotide sequence ID" value="XM_001300330.1"/>
</dbReference>
<evidence type="ECO:0000256" key="1">
    <source>
        <dbReference type="SAM" id="Coils"/>
    </source>
</evidence>
<dbReference type="AlphaFoldDB" id="A2G619"/>
<feature type="region of interest" description="Disordered" evidence="2">
    <location>
        <begin position="713"/>
        <end position="741"/>
    </location>
</feature>
<feature type="coiled-coil region" evidence="1">
    <location>
        <begin position="16"/>
        <end position="88"/>
    </location>
</feature>
<evidence type="ECO:0000256" key="2">
    <source>
        <dbReference type="SAM" id="MobiDB-lite"/>
    </source>
</evidence>
<accession>A2G619</accession>
<feature type="coiled-coil region" evidence="1">
    <location>
        <begin position="113"/>
        <end position="158"/>
    </location>
</feature>
<reference evidence="3" key="1">
    <citation type="submission" date="2006-10" db="EMBL/GenBank/DDBJ databases">
        <authorList>
            <person name="Amadeo P."/>
            <person name="Zhao Q."/>
            <person name="Wortman J."/>
            <person name="Fraser-Liggett C."/>
            <person name="Carlton J."/>
        </authorList>
    </citation>
    <scope>NUCLEOTIDE SEQUENCE</scope>
    <source>
        <strain evidence="3">G3</strain>
    </source>
</reference>
<feature type="coiled-coil region" evidence="1">
    <location>
        <begin position="223"/>
        <end position="437"/>
    </location>
</feature>
<keyword evidence="4" id="KW-1185">Reference proteome</keyword>